<evidence type="ECO:0000313" key="2">
    <source>
        <dbReference type="EMBL" id="CUA92031.1"/>
    </source>
</evidence>
<sequence length="340" mass="37187">MDGMSGDQHLSIEDLLSGLRAAGEPSRLRLLALLARSELTVKDATAILGQSQPRISRHLKLLAEAGLVRRYPEGSWVFYRLAEDAAGDLARDLVARLTPSDDVLEADAARFDGLRKAKAEEAAAYFAAKAQVWDQERSLHVAERDVEAAMLRALGNKPFQSFLDLGTGTGRLLELFAPLYTTALGVDASHDMLAVARANLAEQGLTQAQVRHGDIYALNVPPASFDLVALHQVLHFLDDPARALAEAARALRPGGRLMIVDFAPHELEFLREEHAHRRLGFSREQMGRWLQGLGLDVEDVTDLVPASAGNHSALTVTLWLARDPRVVTDLPHADLTREVA</sequence>
<dbReference type="SUPFAM" id="SSF46785">
    <property type="entry name" value="Winged helix' DNA-binding domain"/>
    <property type="match status" value="1"/>
</dbReference>
<feature type="domain" description="HTH arsR-type" evidence="1">
    <location>
        <begin position="7"/>
        <end position="101"/>
    </location>
</feature>
<dbReference type="SMART" id="SM00418">
    <property type="entry name" value="HTH_ARSR"/>
    <property type="match status" value="1"/>
</dbReference>
<dbReference type="InterPro" id="IPR036388">
    <property type="entry name" value="WH-like_DNA-bd_sf"/>
</dbReference>
<organism evidence="2 3">
    <name type="scientific">Pannonibacter indicus</name>
    <dbReference type="NCBI Taxonomy" id="466044"/>
    <lineage>
        <taxon>Bacteria</taxon>
        <taxon>Pseudomonadati</taxon>
        <taxon>Pseudomonadota</taxon>
        <taxon>Alphaproteobacteria</taxon>
        <taxon>Hyphomicrobiales</taxon>
        <taxon>Stappiaceae</taxon>
        <taxon>Pannonibacter</taxon>
    </lineage>
</organism>
<dbReference type="PANTHER" id="PTHR42912">
    <property type="entry name" value="METHYLTRANSFERASE"/>
    <property type="match status" value="1"/>
</dbReference>
<evidence type="ECO:0000259" key="1">
    <source>
        <dbReference type="PROSITE" id="PS50987"/>
    </source>
</evidence>
<protein>
    <submittedName>
        <fullName evidence="2">Transcriptional regulator, ArsR family</fullName>
    </submittedName>
</protein>
<dbReference type="GO" id="GO:0003700">
    <property type="term" value="F:DNA-binding transcription factor activity"/>
    <property type="evidence" value="ECO:0007669"/>
    <property type="project" value="InterPro"/>
</dbReference>
<dbReference type="Proteomes" id="UP000183900">
    <property type="component" value="Unassembled WGS sequence"/>
</dbReference>
<reference evidence="3" key="1">
    <citation type="submission" date="2015-08" db="EMBL/GenBank/DDBJ databases">
        <authorList>
            <person name="Varghese N."/>
        </authorList>
    </citation>
    <scope>NUCLEOTIDE SEQUENCE [LARGE SCALE GENOMIC DNA]</scope>
    <source>
        <strain evidence="3">DSM 23407</strain>
    </source>
</reference>
<dbReference type="GO" id="GO:0008757">
    <property type="term" value="F:S-adenosylmethionine-dependent methyltransferase activity"/>
    <property type="evidence" value="ECO:0007669"/>
    <property type="project" value="InterPro"/>
</dbReference>
<dbReference type="CDD" id="cd00090">
    <property type="entry name" value="HTH_ARSR"/>
    <property type="match status" value="1"/>
</dbReference>
<dbReference type="Gene3D" id="1.10.10.10">
    <property type="entry name" value="Winged helix-like DNA-binding domain superfamily/Winged helix DNA-binding domain"/>
    <property type="match status" value="1"/>
</dbReference>
<dbReference type="InterPro" id="IPR013216">
    <property type="entry name" value="Methyltransf_11"/>
</dbReference>
<keyword evidence="3" id="KW-1185">Reference proteome</keyword>
<dbReference type="InterPro" id="IPR001845">
    <property type="entry name" value="HTH_ArsR_DNA-bd_dom"/>
</dbReference>
<proteinExistence type="predicted"/>
<dbReference type="Gene3D" id="3.40.50.150">
    <property type="entry name" value="Vaccinia Virus protein VP39"/>
    <property type="match status" value="1"/>
</dbReference>
<dbReference type="InterPro" id="IPR050508">
    <property type="entry name" value="Methyltransf_Superfamily"/>
</dbReference>
<gene>
    <name evidence="2" type="ORF">Ga0061067_101239</name>
</gene>
<dbReference type="Pfam" id="PF08241">
    <property type="entry name" value="Methyltransf_11"/>
    <property type="match status" value="1"/>
</dbReference>
<dbReference type="AlphaFoldDB" id="A0A0K6HMG0"/>
<name>A0A0K6HMG0_9HYPH</name>
<dbReference type="PANTHER" id="PTHR42912:SF93">
    <property type="entry name" value="N6-ADENOSINE-METHYLTRANSFERASE TMT1A"/>
    <property type="match status" value="1"/>
</dbReference>
<dbReference type="NCBIfam" id="NF033788">
    <property type="entry name" value="HTH_metalloreg"/>
    <property type="match status" value="1"/>
</dbReference>
<dbReference type="PRINTS" id="PR00778">
    <property type="entry name" value="HTHARSR"/>
</dbReference>
<dbReference type="PROSITE" id="PS50987">
    <property type="entry name" value="HTH_ARSR_2"/>
    <property type="match status" value="1"/>
</dbReference>
<dbReference type="CDD" id="cd02440">
    <property type="entry name" value="AdoMet_MTases"/>
    <property type="match status" value="1"/>
</dbReference>
<evidence type="ECO:0000313" key="3">
    <source>
        <dbReference type="Proteomes" id="UP000183900"/>
    </source>
</evidence>
<dbReference type="EMBL" id="CYHE01000001">
    <property type="protein sequence ID" value="CUA92031.1"/>
    <property type="molecule type" value="Genomic_DNA"/>
</dbReference>
<dbReference type="Pfam" id="PF01022">
    <property type="entry name" value="HTH_5"/>
    <property type="match status" value="1"/>
</dbReference>
<dbReference type="SUPFAM" id="SSF53335">
    <property type="entry name" value="S-adenosyl-L-methionine-dependent methyltransferases"/>
    <property type="match status" value="1"/>
</dbReference>
<dbReference type="InterPro" id="IPR011991">
    <property type="entry name" value="ArsR-like_HTH"/>
</dbReference>
<dbReference type="InterPro" id="IPR029063">
    <property type="entry name" value="SAM-dependent_MTases_sf"/>
</dbReference>
<dbReference type="InterPro" id="IPR036390">
    <property type="entry name" value="WH_DNA-bd_sf"/>
</dbReference>
<accession>A0A0K6HMG0</accession>